<dbReference type="EMBL" id="FXTH01000001">
    <property type="protein sequence ID" value="SMO36895.1"/>
    <property type="molecule type" value="Genomic_DNA"/>
</dbReference>
<reference evidence="4 5" key="1">
    <citation type="submission" date="2017-05" db="EMBL/GenBank/DDBJ databases">
        <authorList>
            <person name="Varghese N."/>
            <person name="Submissions S."/>
        </authorList>
    </citation>
    <scope>NUCLEOTIDE SEQUENCE [LARGE SCALE GENOMIC DNA]</scope>
    <source>
        <strain evidence="4 5">DSM 21194</strain>
    </source>
</reference>
<keyword evidence="2" id="KW-0472">Membrane</keyword>
<keyword evidence="2" id="KW-0812">Transmembrane</keyword>
<feature type="region of interest" description="Disordered" evidence="1">
    <location>
        <begin position="217"/>
        <end position="243"/>
    </location>
</feature>
<feature type="domain" description="SPOR" evidence="3">
    <location>
        <begin position="289"/>
        <end position="368"/>
    </location>
</feature>
<dbReference type="OrthoDB" id="1524004at2"/>
<dbReference type="AlphaFoldDB" id="A0A521AQ24"/>
<organism evidence="4 5">
    <name type="scientific">Fodinibius sediminis</name>
    <dbReference type="NCBI Taxonomy" id="1214077"/>
    <lineage>
        <taxon>Bacteria</taxon>
        <taxon>Pseudomonadati</taxon>
        <taxon>Balneolota</taxon>
        <taxon>Balneolia</taxon>
        <taxon>Balneolales</taxon>
        <taxon>Balneolaceae</taxon>
        <taxon>Fodinibius</taxon>
    </lineage>
</organism>
<dbReference type="InterPro" id="IPR007730">
    <property type="entry name" value="SPOR-like_dom"/>
</dbReference>
<accession>A0A521AQ24</accession>
<feature type="transmembrane region" description="Helical" evidence="2">
    <location>
        <begin position="189"/>
        <end position="207"/>
    </location>
</feature>
<dbReference type="SUPFAM" id="SSF110997">
    <property type="entry name" value="Sporulation related repeat"/>
    <property type="match status" value="1"/>
</dbReference>
<sequence length="368" mass="40248">MTTVDREQLITLLAQRTGMDRDQVHLHFVKLIDQIQQTGSGRDSFDIEGFGRFTTVGDHLEFEPSDILSMEINNKYAGMRPIELIGAFKEPDGDDIPVADPPREEYEPLSEAESPEEQQDREEVGVLQKQEQEPPPAPPVAQPEDAASPAEDRGDEPAEPEAVPVDEVKEEEQTGPGEKSLNKDPLGKAVVIIVVILTLAVVGWLAYDLGLFGSAETGGGSPSPGSNPPVEQQQSGTQQSEVTPNIGAAEEDNASPAEQAGLQETQDNLSPASSVNTETYGLYGEPSRDLTNGFYTIVVHSLRTMELAEEKKQILVDEGFRTRINEADVNGRTYYRVGVGQFATVKAAQEAIRELPEPYKSNNFINRF</sequence>
<feature type="compositionally biased region" description="Polar residues" evidence="1">
    <location>
        <begin position="230"/>
        <end position="243"/>
    </location>
</feature>
<dbReference type="Gene3D" id="3.30.70.1070">
    <property type="entry name" value="Sporulation related repeat"/>
    <property type="match status" value="1"/>
</dbReference>
<dbReference type="Proteomes" id="UP000317593">
    <property type="component" value="Unassembled WGS sequence"/>
</dbReference>
<evidence type="ECO:0000256" key="1">
    <source>
        <dbReference type="SAM" id="MobiDB-lite"/>
    </source>
</evidence>
<evidence type="ECO:0000313" key="5">
    <source>
        <dbReference type="Proteomes" id="UP000317593"/>
    </source>
</evidence>
<evidence type="ECO:0000313" key="4">
    <source>
        <dbReference type="EMBL" id="SMO36895.1"/>
    </source>
</evidence>
<dbReference type="GO" id="GO:0042834">
    <property type="term" value="F:peptidoglycan binding"/>
    <property type="evidence" value="ECO:0007669"/>
    <property type="project" value="InterPro"/>
</dbReference>
<dbReference type="RefSeq" id="WP_142712730.1">
    <property type="nucleotide sequence ID" value="NZ_FXTH01000001.1"/>
</dbReference>
<name>A0A521AQ24_9BACT</name>
<dbReference type="PROSITE" id="PS51724">
    <property type="entry name" value="SPOR"/>
    <property type="match status" value="1"/>
</dbReference>
<gene>
    <name evidence="4" type="ORF">SAMN06265218_101268</name>
</gene>
<keyword evidence="2" id="KW-1133">Transmembrane helix</keyword>
<dbReference type="InterPro" id="IPR036680">
    <property type="entry name" value="SPOR-like_sf"/>
</dbReference>
<evidence type="ECO:0000259" key="3">
    <source>
        <dbReference type="PROSITE" id="PS51724"/>
    </source>
</evidence>
<evidence type="ECO:0000256" key="2">
    <source>
        <dbReference type="SAM" id="Phobius"/>
    </source>
</evidence>
<proteinExistence type="predicted"/>
<feature type="region of interest" description="Disordered" evidence="1">
    <location>
        <begin position="88"/>
        <end position="183"/>
    </location>
</feature>
<feature type="compositionally biased region" description="Acidic residues" evidence="1">
    <location>
        <begin position="107"/>
        <end position="120"/>
    </location>
</feature>
<protein>
    <submittedName>
        <fullName evidence="4">Sporulation related domain-containing protein</fullName>
    </submittedName>
</protein>
<dbReference type="Pfam" id="PF05036">
    <property type="entry name" value="SPOR"/>
    <property type="match status" value="1"/>
</dbReference>
<keyword evidence="5" id="KW-1185">Reference proteome</keyword>